<name>V6LW19_9EUKA</name>
<dbReference type="AlphaFoldDB" id="V6LW19"/>
<reference evidence="1" key="1">
    <citation type="journal article" date="2014" name="PLoS Genet.">
        <title>The Genome of Spironucleus salmonicida Highlights a Fish Pathogen Adapted to Fluctuating Environments.</title>
        <authorList>
            <person name="Xu F."/>
            <person name="Jerlstrom-Hultqvist J."/>
            <person name="Einarsson E."/>
            <person name="Astvaldsson A."/>
            <person name="Svard S.G."/>
            <person name="Andersson J.O."/>
        </authorList>
    </citation>
    <scope>NUCLEOTIDE SEQUENCE</scope>
</reference>
<dbReference type="EMBL" id="KI546101">
    <property type="protein sequence ID" value="EST45014.1"/>
    <property type="molecule type" value="Genomic_DNA"/>
</dbReference>
<gene>
    <name evidence="1" type="ORF">SS50377_15033</name>
</gene>
<dbReference type="VEuPathDB" id="GiardiaDB:SS50377_25466"/>
<evidence type="ECO:0000313" key="1">
    <source>
        <dbReference type="EMBL" id="EST45014.1"/>
    </source>
</evidence>
<sequence length="187" mass="21768">MDIQYDQIFLPTQMQQQRAHIKFKSLNTISADSIDYIVDNLQLLNRAVKYTKKQARGQYRNPTLINVKSYESCYPTVEYGQTQILLYPGYLRYLIIGHPINNRVNAPKYFNINITQCDGQELTLPQIEFGQTHKLEEYWDLYSLGVVSGSCIRKITVEWQNNKLIQCLYFIGLYGIILDIDINSIGQ</sequence>
<accession>V6LW19</accession>
<protein>
    <submittedName>
        <fullName evidence="1">Uncharacterized protein</fullName>
    </submittedName>
</protein>
<organism evidence="1">
    <name type="scientific">Spironucleus salmonicida</name>
    <dbReference type="NCBI Taxonomy" id="348837"/>
    <lineage>
        <taxon>Eukaryota</taxon>
        <taxon>Metamonada</taxon>
        <taxon>Diplomonadida</taxon>
        <taxon>Hexamitidae</taxon>
        <taxon>Hexamitinae</taxon>
        <taxon>Spironucleus</taxon>
    </lineage>
</organism>
<proteinExistence type="predicted"/>